<comment type="caution">
    <text evidence="2">The sequence shown here is derived from an EMBL/GenBank/DDBJ whole genome shotgun (WGS) entry which is preliminary data.</text>
</comment>
<feature type="transmembrane region" description="Helical" evidence="1">
    <location>
        <begin position="16"/>
        <end position="35"/>
    </location>
</feature>
<organism evidence="2 3">
    <name type="scientific">Aspergillus lentulus</name>
    <dbReference type="NCBI Taxonomy" id="293939"/>
    <lineage>
        <taxon>Eukaryota</taxon>
        <taxon>Fungi</taxon>
        <taxon>Dikarya</taxon>
        <taxon>Ascomycota</taxon>
        <taxon>Pezizomycotina</taxon>
        <taxon>Eurotiomycetes</taxon>
        <taxon>Eurotiomycetidae</taxon>
        <taxon>Eurotiales</taxon>
        <taxon>Aspergillaceae</taxon>
        <taxon>Aspergillus</taxon>
        <taxon>Aspergillus subgen. Fumigati</taxon>
    </lineage>
</organism>
<accession>A0ABQ0ZTH4</accession>
<keyword evidence="1" id="KW-1133">Transmembrane helix</keyword>
<sequence>MARLILGVRTPPAANLWRAGTLLLSLLAIFLLYVLPANGLHMQRWSQGSSVVKRTPDKLVARADIWYVYVEKGRRLHCAMDGDQEAANQYANTPVSHLTDYGDLVKYGWVVSPSRDPYETLFQTALEGALEELNIDESNNRLARIDHSRDVTVDGTHYEKSGAYYESLFNADAGLIVADDNRNPPGSATGLDSRPGRAAELVVGRDLSPLAEGRQK</sequence>
<gene>
    <name evidence="2" type="ORF">IFM60648_01104</name>
</gene>
<evidence type="ECO:0000313" key="3">
    <source>
        <dbReference type="Proteomes" id="UP000465220"/>
    </source>
</evidence>
<dbReference type="EMBL" id="BLKI01000004">
    <property type="protein sequence ID" value="GFF63974.1"/>
    <property type="molecule type" value="Genomic_DNA"/>
</dbReference>
<evidence type="ECO:0000313" key="2">
    <source>
        <dbReference type="EMBL" id="GFF63974.1"/>
    </source>
</evidence>
<evidence type="ECO:0000256" key="1">
    <source>
        <dbReference type="SAM" id="Phobius"/>
    </source>
</evidence>
<name>A0ABQ0ZTH4_ASPLE</name>
<protein>
    <submittedName>
        <fullName evidence="2">Uncharacterized protein</fullName>
    </submittedName>
</protein>
<keyword evidence="1" id="KW-0472">Membrane</keyword>
<keyword evidence="3" id="KW-1185">Reference proteome</keyword>
<proteinExistence type="predicted"/>
<dbReference type="Proteomes" id="UP000465220">
    <property type="component" value="Unassembled WGS sequence"/>
</dbReference>
<reference evidence="2 3" key="1">
    <citation type="submission" date="2020-01" db="EMBL/GenBank/DDBJ databases">
        <title>Draft genome sequence of Aspergillus lentulus IFM 60648.</title>
        <authorList>
            <person name="Takahashi H."/>
            <person name="Yaguchi T."/>
        </authorList>
    </citation>
    <scope>NUCLEOTIDE SEQUENCE [LARGE SCALE GENOMIC DNA]</scope>
    <source>
        <strain evidence="2 3">IFM 60648</strain>
    </source>
</reference>
<keyword evidence="1" id="KW-0812">Transmembrane</keyword>